<dbReference type="EMBL" id="CP036275">
    <property type="protein sequence ID" value="QDU39246.1"/>
    <property type="molecule type" value="Genomic_DNA"/>
</dbReference>
<evidence type="ECO:0000313" key="1">
    <source>
        <dbReference type="EMBL" id="QDU39246.1"/>
    </source>
</evidence>
<keyword evidence="2" id="KW-1185">Reference proteome</keyword>
<reference evidence="1 2" key="1">
    <citation type="submission" date="2019-02" db="EMBL/GenBank/DDBJ databases">
        <title>Deep-cultivation of Planctomycetes and their phenomic and genomic characterization uncovers novel biology.</title>
        <authorList>
            <person name="Wiegand S."/>
            <person name="Jogler M."/>
            <person name="Boedeker C."/>
            <person name="Pinto D."/>
            <person name="Vollmers J."/>
            <person name="Rivas-Marin E."/>
            <person name="Kohn T."/>
            <person name="Peeters S.H."/>
            <person name="Heuer A."/>
            <person name="Rast P."/>
            <person name="Oberbeckmann S."/>
            <person name="Bunk B."/>
            <person name="Jeske O."/>
            <person name="Meyerdierks A."/>
            <person name="Storesund J.E."/>
            <person name="Kallscheuer N."/>
            <person name="Luecker S."/>
            <person name="Lage O.M."/>
            <person name="Pohl T."/>
            <person name="Merkel B.J."/>
            <person name="Hornburger P."/>
            <person name="Mueller R.-W."/>
            <person name="Bruemmer F."/>
            <person name="Labrenz M."/>
            <person name="Spormann A.M."/>
            <person name="Op den Camp H."/>
            <person name="Overmann J."/>
            <person name="Amann R."/>
            <person name="Jetten M.S.M."/>
            <person name="Mascher T."/>
            <person name="Medema M.H."/>
            <person name="Devos D.P."/>
            <person name="Kaster A.-K."/>
            <person name="Ovreas L."/>
            <person name="Rohde M."/>
            <person name="Galperin M.Y."/>
            <person name="Jogler C."/>
        </authorList>
    </citation>
    <scope>NUCLEOTIDE SEQUENCE [LARGE SCALE GENOMIC DNA]</scope>
    <source>
        <strain evidence="1 2">Mal4</strain>
    </source>
</reference>
<name>A0A517Z9T3_9PLAN</name>
<dbReference type="AlphaFoldDB" id="A0A517Z9T3"/>
<gene>
    <name evidence="1" type="ORF">Mal4_35830</name>
</gene>
<dbReference type="KEGG" id="mri:Mal4_35830"/>
<evidence type="ECO:0000313" key="2">
    <source>
        <dbReference type="Proteomes" id="UP000320496"/>
    </source>
</evidence>
<proteinExistence type="predicted"/>
<dbReference type="Proteomes" id="UP000320496">
    <property type="component" value="Chromosome"/>
</dbReference>
<dbReference type="RefSeq" id="WP_145370451.1">
    <property type="nucleotide sequence ID" value="NZ_CP036275.1"/>
</dbReference>
<dbReference type="OrthoDB" id="284677at2"/>
<protein>
    <recommendedName>
        <fullName evidence="3">Bacterial CdiA-CT RNAse A domain-containing protein</fullName>
    </recommendedName>
</protein>
<evidence type="ECO:0008006" key="3">
    <source>
        <dbReference type="Google" id="ProtNLM"/>
    </source>
</evidence>
<sequence>MTGRPSGGRVTPAGRVRLVVGLLILSAVVAIQLLRPQNAVGPIPPGPRDRIEEPAVVAAPPTGRLGTDEATTSSTGAEDAGLLTELPDGSLKSPAGLLYERGSAEGHRLDHVLRHAEDMPARPIHGVFDGGREEIVAVIDEAWEKTRTRGPPAVVTEQEGDRTIHTVDLERRIGYVGGRAGQRQGHPPARHLKLVLEERSVITAYPLVP</sequence>
<accession>A0A517Z9T3</accession>
<organism evidence="1 2">
    <name type="scientific">Maioricimonas rarisocia</name>
    <dbReference type="NCBI Taxonomy" id="2528026"/>
    <lineage>
        <taxon>Bacteria</taxon>
        <taxon>Pseudomonadati</taxon>
        <taxon>Planctomycetota</taxon>
        <taxon>Planctomycetia</taxon>
        <taxon>Planctomycetales</taxon>
        <taxon>Planctomycetaceae</taxon>
        <taxon>Maioricimonas</taxon>
    </lineage>
</organism>